<evidence type="ECO:0000313" key="3">
    <source>
        <dbReference type="EMBL" id="QEP34761.1"/>
    </source>
</evidence>
<reference evidence="3" key="2">
    <citation type="submission" date="2019-09" db="EMBL/GenBank/DDBJ databases">
        <title>Taxonomic note: a critical rebuttal of the proposed division of the genus Arcobacter into six genera, emended descriptions of Arcobacter anaerophilus and the genus Arcobacter, and an assessment of genus-level boundaries for Epsilonproteobacteria using in silico genomic comparator tools.</title>
        <authorList>
            <person name="On S.L.W."/>
            <person name="Miller W.G."/>
            <person name="Biggs P."/>
            <person name="Cornelius A."/>
            <person name="Vandamme P."/>
        </authorList>
    </citation>
    <scope>NUCLEOTIDE SEQUENCE [LARGE SCALE GENOMIC DNA]</scope>
    <source>
        <strain evidence="3">LMG 26638</strain>
    </source>
</reference>
<dbReference type="OrthoDB" id="9802003at2"/>
<dbReference type="Gene3D" id="3.40.1620.10">
    <property type="entry name" value="YefM-like domain"/>
    <property type="match status" value="1"/>
</dbReference>
<dbReference type="SUPFAM" id="SSF143120">
    <property type="entry name" value="YefM-like"/>
    <property type="match status" value="1"/>
</dbReference>
<reference evidence="3" key="1">
    <citation type="submission" date="2019-09" db="EMBL/GenBank/DDBJ databases">
        <title>Complete genome sequencing of four Arcobacter species reveals a diverse suite of mobile elements.</title>
        <authorList>
            <person name="Miller W.G."/>
            <person name="Yee E."/>
            <person name="Bono J.L."/>
        </authorList>
    </citation>
    <scope>NUCLEOTIDE SEQUENCE [LARGE SCALE GENOMIC DNA]</scope>
    <source>
        <strain evidence="3">LMG 26638</strain>
    </source>
</reference>
<accession>A0A5C2H731</accession>
<evidence type="ECO:0000256" key="1">
    <source>
        <dbReference type="ARBA" id="ARBA00009981"/>
    </source>
</evidence>
<dbReference type="EMBL" id="CP035928">
    <property type="protein sequence ID" value="QEP34761.1"/>
    <property type="molecule type" value="Genomic_DNA"/>
</dbReference>
<keyword evidence="4" id="KW-1185">Reference proteome</keyword>
<dbReference type="RefSeq" id="WP_130233689.1">
    <property type="nucleotide sequence ID" value="NZ_BMEF01000035.1"/>
</dbReference>
<organism evidence="3 4">
    <name type="scientific">Malaciobacter pacificus</name>
    <dbReference type="NCBI Taxonomy" id="1080223"/>
    <lineage>
        <taxon>Bacteria</taxon>
        <taxon>Pseudomonadati</taxon>
        <taxon>Campylobacterota</taxon>
        <taxon>Epsilonproteobacteria</taxon>
        <taxon>Campylobacterales</taxon>
        <taxon>Arcobacteraceae</taxon>
        <taxon>Malaciobacter</taxon>
    </lineage>
</organism>
<sequence length="81" mass="9287">MTRIMSVSQVRADIYNVMDETALTHEPILITGKRNNVVMLSQEDWNAIEETLYLNSITNMASSIQESMNADDSEFSEDIEW</sequence>
<dbReference type="AlphaFoldDB" id="A0A5C2H731"/>
<dbReference type="KEGG" id="apai:APAC_1665"/>
<proteinExistence type="inferred from homology"/>
<evidence type="ECO:0000313" key="4">
    <source>
        <dbReference type="Proteomes" id="UP000322726"/>
    </source>
</evidence>
<comment type="function">
    <text evidence="2">Antitoxin component of a type II toxin-antitoxin (TA) system.</text>
</comment>
<gene>
    <name evidence="3" type="ORF">APAC_1665</name>
</gene>
<dbReference type="InterPro" id="IPR036165">
    <property type="entry name" value="YefM-like_sf"/>
</dbReference>
<evidence type="ECO:0000256" key="2">
    <source>
        <dbReference type="RuleBase" id="RU362080"/>
    </source>
</evidence>
<comment type="similarity">
    <text evidence="1 2">Belongs to the phD/YefM antitoxin family.</text>
</comment>
<dbReference type="Pfam" id="PF02604">
    <property type="entry name" value="PhdYeFM_antitox"/>
    <property type="match status" value="1"/>
</dbReference>
<dbReference type="Proteomes" id="UP000322726">
    <property type="component" value="Chromosome"/>
</dbReference>
<dbReference type="InterPro" id="IPR006442">
    <property type="entry name" value="Antitoxin_Phd/YefM"/>
</dbReference>
<protein>
    <recommendedName>
        <fullName evidence="2">Antitoxin</fullName>
    </recommendedName>
</protein>
<name>A0A5C2H731_9BACT</name>